<keyword evidence="3" id="KW-1185">Reference proteome</keyword>
<dbReference type="AlphaFoldDB" id="A0A5D0MIG3"/>
<accession>A0A5D0MIG3</accession>
<feature type="transmembrane region" description="Helical" evidence="1">
    <location>
        <begin position="6"/>
        <end position="28"/>
    </location>
</feature>
<evidence type="ECO:0000256" key="1">
    <source>
        <dbReference type="SAM" id="Phobius"/>
    </source>
</evidence>
<protein>
    <recommendedName>
        <fullName evidence="4">GRAM domain-containing protein</fullName>
    </recommendedName>
</protein>
<reference evidence="2" key="1">
    <citation type="submission" date="2019-08" db="EMBL/GenBank/DDBJ databases">
        <title>Genomic characterization of a novel candidate phylum (ARYD3) from a high temperature, high salinity tertiary oil reservoir in north central Oklahoma, USA.</title>
        <authorList>
            <person name="Youssef N.H."/>
            <person name="Yadav A."/>
            <person name="Elshahed M.S."/>
        </authorList>
    </citation>
    <scope>NUCLEOTIDE SEQUENCE [LARGE SCALE GENOMIC DNA]</scope>
    <source>
        <strain evidence="2">ARYD3</strain>
    </source>
</reference>
<comment type="caution">
    <text evidence="2">The sequence shown here is derived from an EMBL/GenBank/DDBJ whole genome shotgun (WGS) entry which is preliminary data.</text>
</comment>
<sequence>MTVKILLFIAGFILLIAIVIIFSLKKIIKKRLTNLKKRFNEYQIIEYERFANCFGIKSKGYFQIRGNGILILTEKFLFFQMLFPKKEILISLSDIQKTEISMSHQGKTKGRKLLKIGFTNDRKKMDSVAFLVSNLDIWYKKLKKIS</sequence>
<keyword evidence="1" id="KW-1133">Transmembrane helix</keyword>
<organism evidence="2 3">
    <name type="scientific">Candidatus Mcinerneyibacterium aminivorans</name>
    <dbReference type="NCBI Taxonomy" id="2703815"/>
    <lineage>
        <taxon>Bacteria</taxon>
        <taxon>Candidatus Macinerneyibacteriota</taxon>
        <taxon>Candidatus Mcinerneyibacteria</taxon>
        <taxon>Candidatus Mcinerneyibacteriales</taxon>
        <taxon>Candidatus Mcinerneyibacteriaceae</taxon>
        <taxon>Candidatus Mcinerneyibacterium</taxon>
    </lineage>
</organism>
<evidence type="ECO:0000313" key="2">
    <source>
        <dbReference type="EMBL" id="TYB31705.1"/>
    </source>
</evidence>
<gene>
    <name evidence="2" type="ORF">FXF47_02790</name>
</gene>
<evidence type="ECO:0008006" key="4">
    <source>
        <dbReference type="Google" id="ProtNLM"/>
    </source>
</evidence>
<name>A0A5D0MIG3_9BACT</name>
<keyword evidence="1" id="KW-0472">Membrane</keyword>
<evidence type="ECO:0000313" key="3">
    <source>
        <dbReference type="Proteomes" id="UP000324143"/>
    </source>
</evidence>
<proteinExistence type="predicted"/>
<dbReference type="EMBL" id="VSIX01000031">
    <property type="protein sequence ID" value="TYB31705.1"/>
    <property type="molecule type" value="Genomic_DNA"/>
</dbReference>
<dbReference type="Proteomes" id="UP000324143">
    <property type="component" value="Unassembled WGS sequence"/>
</dbReference>
<keyword evidence="1" id="KW-0812">Transmembrane</keyword>